<evidence type="ECO:0000313" key="2">
    <source>
        <dbReference type="Proteomes" id="UP001651158"/>
    </source>
</evidence>
<name>A0ABR4QRZ4_9CEST</name>
<protein>
    <submittedName>
        <fullName evidence="1">Uncharacterized protein</fullName>
    </submittedName>
</protein>
<gene>
    <name evidence="1" type="ORF">TcWFU_005655</name>
</gene>
<dbReference type="EMBL" id="JAKROA010000001">
    <property type="protein sequence ID" value="KAL5112195.1"/>
    <property type="molecule type" value="Genomic_DNA"/>
</dbReference>
<keyword evidence="2" id="KW-1185">Reference proteome</keyword>
<dbReference type="Proteomes" id="UP001651158">
    <property type="component" value="Unassembled WGS sequence"/>
</dbReference>
<organism evidence="1 2">
    <name type="scientific">Taenia crassiceps</name>
    <dbReference type="NCBI Taxonomy" id="6207"/>
    <lineage>
        <taxon>Eukaryota</taxon>
        <taxon>Metazoa</taxon>
        <taxon>Spiralia</taxon>
        <taxon>Lophotrochozoa</taxon>
        <taxon>Platyhelminthes</taxon>
        <taxon>Cestoda</taxon>
        <taxon>Eucestoda</taxon>
        <taxon>Cyclophyllidea</taxon>
        <taxon>Taeniidae</taxon>
        <taxon>Taenia</taxon>
    </lineage>
</organism>
<comment type="caution">
    <text evidence="1">The sequence shown here is derived from an EMBL/GenBank/DDBJ whole genome shotgun (WGS) entry which is preliminary data.</text>
</comment>
<evidence type="ECO:0000313" key="1">
    <source>
        <dbReference type="EMBL" id="KAL5112195.1"/>
    </source>
</evidence>
<sequence>MSLRQSNLFDHHLRRQRSALSVRVSARDKIGRLVFAATLNNFQSYCLDDRDSGQRRTQGREDGRTKLDTILTSVSIVMVTVLWTALTHPSDQPTATPKNRLNPT</sequence>
<proteinExistence type="predicted"/>
<reference evidence="1 2" key="1">
    <citation type="journal article" date="2022" name="Front. Cell. Infect. Microbiol.">
        <title>The Genomes of Two Strains of Taenia crassiceps the Animal Model for the Study of Human Cysticercosis.</title>
        <authorList>
            <person name="Bobes R.J."/>
            <person name="Estrada K."/>
            <person name="Rios-Valencia D.G."/>
            <person name="Calderon-Gallegos A."/>
            <person name="de la Torre P."/>
            <person name="Carrero J.C."/>
            <person name="Sanchez-Flores A."/>
            <person name="Laclette J.P."/>
        </authorList>
    </citation>
    <scope>NUCLEOTIDE SEQUENCE [LARGE SCALE GENOMIC DNA]</scope>
    <source>
        <strain evidence="1">WFUcys</strain>
    </source>
</reference>
<accession>A0ABR4QRZ4</accession>